<dbReference type="AlphaFoldDB" id="A0A1Y2HEJ2"/>
<evidence type="ECO:0000256" key="1">
    <source>
        <dbReference type="ARBA" id="ARBA00005234"/>
    </source>
</evidence>
<dbReference type="Gene3D" id="3.40.395.10">
    <property type="entry name" value="Adenoviral Proteinase, Chain A"/>
    <property type="match status" value="2"/>
</dbReference>
<evidence type="ECO:0000259" key="5">
    <source>
        <dbReference type="PROSITE" id="PS50600"/>
    </source>
</evidence>
<keyword evidence="7" id="KW-1185">Reference proteome</keyword>
<comment type="caution">
    <text evidence="6">The sequence shown here is derived from an EMBL/GenBank/DDBJ whole genome shotgun (WGS) entry which is preliminary data.</text>
</comment>
<dbReference type="EMBL" id="MCFL01000059">
    <property type="protein sequence ID" value="ORZ31502.1"/>
    <property type="molecule type" value="Genomic_DNA"/>
</dbReference>
<comment type="similarity">
    <text evidence="1">Belongs to the peptidase C48 family.</text>
</comment>
<accession>A0A1Y2HEJ2</accession>
<name>A0A1Y2HEJ2_9FUNG</name>
<dbReference type="InterPro" id="IPR038765">
    <property type="entry name" value="Papain-like_cys_pep_sf"/>
</dbReference>
<organism evidence="6 7">
    <name type="scientific">Catenaria anguillulae PL171</name>
    <dbReference type="NCBI Taxonomy" id="765915"/>
    <lineage>
        <taxon>Eukaryota</taxon>
        <taxon>Fungi</taxon>
        <taxon>Fungi incertae sedis</taxon>
        <taxon>Blastocladiomycota</taxon>
        <taxon>Blastocladiomycetes</taxon>
        <taxon>Blastocladiales</taxon>
        <taxon>Catenariaceae</taxon>
        <taxon>Catenaria</taxon>
    </lineage>
</organism>
<evidence type="ECO:0000256" key="4">
    <source>
        <dbReference type="ARBA" id="ARBA00022807"/>
    </source>
</evidence>
<dbReference type="InterPro" id="IPR003653">
    <property type="entry name" value="Peptidase_C48_C"/>
</dbReference>
<dbReference type="STRING" id="765915.A0A1Y2HEJ2"/>
<keyword evidence="3" id="KW-0378">Hydrolase</keyword>
<dbReference type="PROSITE" id="PS50600">
    <property type="entry name" value="ULP_PROTEASE"/>
    <property type="match status" value="1"/>
</dbReference>
<dbReference type="GO" id="GO:0019783">
    <property type="term" value="F:ubiquitin-like protein peptidase activity"/>
    <property type="evidence" value="ECO:0007669"/>
    <property type="project" value="UniProtKB-ARBA"/>
</dbReference>
<dbReference type="GO" id="GO:0016926">
    <property type="term" value="P:protein desumoylation"/>
    <property type="evidence" value="ECO:0007669"/>
    <property type="project" value="UniProtKB-ARBA"/>
</dbReference>
<feature type="domain" description="Ubiquitin-like protease family profile" evidence="5">
    <location>
        <begin position="55"/>
        <end position="226"/>
    </location>
</feature>
<proteinExistence type="inferred from homology"/>
<dbReference type="PANTHER" id="PTHR46915">
    <property type="entry name" value="UBIQUITIN-LIKE PROTEASE 4-RELATED"/>
    <property type="match status" value="1"/>
</dbReference>
<dbReference type="OrthoDB" id="442460at2759"/>
<protein>
    <recommendedName>
        <fullName evidence="5">Ubiquitin-like protease family profile domain-containing protein</fullName>
    </recommendedName>
</protein>
<evidence type="ECO:0000256" key="2">
    <source>
        <dbReference type="ARBA" id="ARBA00022670"/>
    </source>
</evidence>
<keyword evidence="2" id="KW-0645">Protease</keyword>
<evidence type="ECO:0000313" key="6">
    <source>
        <dbReference type="EMBL" id="ORZ31502.1"/>
    </source>
</evidence>
<dbReference type="GO" id="GO:0008234">
    <property type="term" value="F:cysteine-type peptidase activity"/>
    <property type="evidence" value="ECO:0007669"/>
    <property type="project" value="UniProtKB-KW"/>
</dbReference>
<keyword evidence="4" id="KW-0788">Thiol protease</keyword>
<dbReference type="PANTHER" id="PTHR46915:SF6">
    <property type="entry name" value="CYSTEINE PROTEINASES SUPERFAMILY PROTEIN"/>
    <property type="match status" value="1"/>
</dbReference>
<dbReference type="GO" id="GO:0006508">
    <property type="term" value="P:proteolysis"/>
    <property type="evidence" value="ECO:0007669"/>
    <property type="project" value="UniProtKB-KW"/>
</dbReference>
<evidence type="ECO:0000256" key="3">
    <source>
        <dbReference type="ARBA" id="ARBA00022801"/>
    </source>
</evidence>
<dbReference type="SUPFAM" id="SSF54001">
    <property type="entry name" value="Cysteine proteinases"/>
    <property type="match status" value="2"/>
</dbReference>
<dbReference type="Pfam" id="PF02902">
    <property type="entry name" value="Peptidase_C48"/>
    <property type="match status" value="1"/>
</dbReference>
<sequence length="540" mass="60863">MDTPARQPSFQKQLRGQISEFLGQLGVPSYAQKFAWEQVTEYPTDFFDLNLEGCMTLQWSAIESLFDGNWLEGPIFQWHRAAMEHKHRIALHDFIYSVNVQAIPTGLNARFLENDQEIALLAAQMLRLDNFTIEKPVLIPMYHERHWFLIVLHHIGTSPAIAILDSIRSPAGHLRYQLATRAVSLLYPQLYGVAEPPMIVATVVQVPQQPNGHDCGIFVLSFIEVILSLTVRLETLFGDNSVSNYWGTNESICLRRSEFRTRIAQSVKNAPNFHETFQRFTPRIGLNEPSVSPSDSFQQAATKFFTHLGFPEHQHMSVRTATFTNCFSDFCNGTVVNATLDPTQGPLSLFPRTWLSAEVFKWHTCKFAATNNNGRDQLGSTIYDSIVTIRDLSDLDPTVTFMIHKHPRLFVADMLLLPLNRHNTHWVLGVIVNPFNTHRGTGNPTIITVLDSMDNGIMDASATADGANCCTAPELDYLIRFVHALNRSSEARAFRNKHHPSTSRSNAMALIAASSRLHLPTPSLRTRLAFAHSPFKQLSD</sequence>
<evidence type="ECO:0000313" key="7">
    <source>
        <dbReference type="Proteomes" id="UP000193411"/>
    </source>
</evidence>
<reference evidence="6 7" key="1">
    <citation type="submission" date="2016-07" db="EMBL/GenBank/DDBJ databases">
        <title>Pervasive Adenine N6-methylation of Active Genes in Fungi.</title>
        <authorList>
            <consortium name="DOE Joint Genome Institute"/>
            <person name="Mondo S.J."/>
            <person name="Dannebaum R.O."/>
            <person name="Kuo R.C."/>
            <person name="Labutti K."/>
            <person name="Haridas S."/>
            <person name="Kuo A."/>
            <person name="Salamov A."/>
            <person name="Ahrendt S.R."/>
            <person name="Lipzen A."/>
            <person name="Sullivan W."/>
            <person name="Andreopoulos W.B."/>
            <person name="Clum A."/>
            <person name="Lindquist E."/>
            <person name="Daum C."/>
            <person name="Ramamoorthy G.K."/>
            <person name="Gryganskyi A."/>
            <person name="Culley D."/>
            <person name="Magnuson J.K."/>
            <person name="James T.Y."/>
            <person name="O'Malley M.A."/>
            <person name="Stajich J.E."/>
            <person name="Spatafora J.W."/>
            <person name="Visel A."/>
            <person name="Grigoriev I.V."/>
        </authorList>
    </citation>
    <scope>NUCLEOTIDE SEQUENCE [LARGE SCALE GENOMIC DNA]</scope>
    <source>
        <strain evidence="6 7">PL171</strain>
    </source>
</reference>
<dbReference type="Proteomes" id="UP000193411">
    <property type="component" value="Unassembled WGS sequence"/>
</dbReference>
<gene>
    <name evidence="6" type="ORF">BCR44DRAFT_61873</name>
</gene>